<dbReference type="InterPro" id="IPR001347">
    <property type="entry name" value="SIS_dom"/>
</dbReference>
<comment type="subunit">
    <text evidence="1">Homooctamer.</text>
</comment>
<keyword evidence="1" id="KW-0119">Carbohydrate metabolism</keyword>
<dbReference type="InterPro" id="IPR046348">
    <property type="entry name" value="SIS_dom_sf"/>
</dbReference>
<dbReference type="SUPFAM" id="SSF53697">
    <property type="entry name" value="SIS domain"/>
    <property type="match status" value="1"/>
</dbReference>
<dbReference type="Gene3D" id="1.10.10.2240">
    <property type="match status" value="1"/>
</dbReference>
<name>A0ABY4P9I3_9LACO</name>
<dbReference type="PANTHER" id="PTHR10937">
    <property type="entry name" value="GLUCOSAMINE--FRUCTOSE-6-PHOSPHATE AMINOTRANSFERASE, ISOMERIZING"/>
    <property type="match status" value="1"/>
</dbReference>
<evidence type="ECO:0000313" key="4">
    <source>
        <dbReference type="Proteomes" id="UP000831495"/>
    </source>
</evidence>
<evidence type="ECO:0000313" key="3">
    <source>
        <dbReference type="EMBL" id="UQS82270.1"/>
    </source>
</evidence>
<keyword evidence="1" id="KW-0378">Hydrolase</keyword>
<dbReference type="EC" id="3.5.-.-" evidence="1"/>
<comment type="function">
    <text evidence="1">Catalyzes the conversion of a range of fructosamine 6-phosphates to glucose 6-phosphate and a free amino acid.</text>
</comment>
<dbReference type="InterPro" id="IPR035488">
    <property type="entry name" value="FrlB_SIS"/>
</dbReference>
<protein>
    <recommendedName>
        <fullName evidence="1">Fructosamine deglycase</fullName>
        <ecNumber evidence="1">3.5.-.-</ecNumber>
    </recommendedName>
</protein>
<dbReference type="InterPro" id="IPR035490">
    <property type="entry name" value="GlmS/FrlB_SIS"/>
</dbReference>
<dbReference type="Gene3D" id="3.40.50.12570">
    <property type="match status" value="1"/>
</dbReference>
<dbReference type="InterPro" id="IPR024713">
    <property type="entry name" value="Fructosamine_deglycase_FrlB"/>
</dbReference>
<dbReference type="Gene3D" id="3.40.50.10490">
    <property type="entry name" value="Glucose-6-phosphate isomerase like protein, domain 1"/>
    <property type="match status" value="1"/>
</dbReference>
<organism evidence="3 4">
    <name type="scientific">Bombilactobacillus folatiphilus</name>
    <dbReference type="NCBI Taxonomy" id="2923362"/>
    <lineage>
        <taxon>Bacteria</taxon>
        <taxon>Bacillati</taxon>
        <taxon>Bacillota</taxon>
        <taxon>Bacilli</taxon>
        <taxon>Lactobacillales</taxon>
        <taxon>Lactobacillaceae</taxon>
        <taxon>Bombilactobacillus</taxon>
    </lineage>
</organism>
<dbReference type="PROSITE" id="PS51464">
    <property type="entry name" value="SIS"/>
    <property type="match status" value="1"/>
</dbReference>
<dbReference type="PIRSF" id="PIRSF009290">
    <property type="entry name" value="FrlB"/>
    <property type="match status" value="1"/>
</dbReference>
<accession>A0ABY4P9I3</accession>
<proteinExistence type="predicted"/>
<sequence length="325" mass="36575">MTQTPKDIIATIKQNNDQIKHVIFTGCGASMADLYPAYYFVAQESQRLSVQIMQANEFNYATPKFVGADTIVITASLGGTTPESIAATKHARELGAQVITLSHNPDSPIVKAAEFVLIHGFEEDYAHKTEKMTMALQLAIEIVNQFEGYEFYDEAQTAFDGLFDLINHEVQMAQGAAKEFAQRYQYVDKIYVLGSGATFGTAYSTASFLFMEMQWITGTTINSGEFFHGPFELALKDAPYLLFMNDGSTRHLDARALEFLQRFDTKLTVIDAKDHNLASIASPNVIDYFNPMLITGVMRIYADELSVARQHPLTQRRYMWKLENY</sequence>
<evidence type="ECO:0000256" key="1">
    <source>
        <dbReference type="PIRNR" id="PIRNR009290"/>
    </source>
</evidence>
<dbReference type="Proteomes" id="UP000831495">
    <property type="component" value="Chromosome"/>
</dbReference>
<dbReference type="Pfam" id="PF01380">
    <property type="entry name" value="SIS"/>
    <property type="match status" value="1"/>
</dbReference>
<dbReference type="CDD" id="cd05710">
    <property type="entry name" value="SIS_1"/>
    <property type="match status" value="1"/>
</dbReference>
<keyword evidence="4" id="KW-1185">Reference proteome</keyword>
<gene>
    <name evidence="3" type="ORF">MOO45_00840</name>
</gene>
<reference evidence="3" key="1">
    <citation type="journal article" date="2022" name="Int. J. Syst. Evol. Microbiol.">
        <title>Apilactobacillus apisilvae sp. nov., Nicolia spurrieriana gen. nov. sp. nov., Bombilactobacillus folatiphilus sp. nov. and Bombilactobacillus thymidiniphilus sp. nov., four new lactic acid bacterial isolates from stingless bees Tetragonula carbonaria and Austroplebeia australis.</title>
        <authorList>
            <person name="Oliphant S.A."/>
            <person name="Watson-Haigh N.S."/>
            <person name="Sumby K.M."/>
            <person name="Gardner J."/>
            <person name="Groom S."/>
            <person name="Jiranek V."/>
        </authorList>
    </citation>
    <scope>NUCLEOTIDE SEQUENCE</scope>
    <source>
        <strain evidence="3">SG4_D2</strain>
    </source>
</reference>
<dbReference type="CDD" id="cd05009">
    <property type="entry name" value="SIS_GlmS_GlmD_2"/>
    <property type="match status" value="1"/>
</dbReference>
<dbReference type="RefSeq" id="WP_249514539.1">
    <property type="nucleotide sequence ID" value="NZ_CP093366.1"/>
</dbReference>
<dbReference type="EMBL" id="CP093366">
    <property type="protein sequence ID" value="UQS82270.1"/>
    <property type="molecule type" value="Genomic_DNA"/>
</dbReference>
<evidence type="ECO:0000259" key="2">
    <source>
        <dbReference type="PROSITE" id="PS51464"/>
    </source>
</evidence>
<dbReference type="PANTHER" id="PTHR10937:SF14">
    <property type="entry name" value="FRUCTOSELYSINE 6-PHOSPHATE DEGLYCASE"/>
    <property type="match status" value="1"/>
</dbReference>
<feature type="domain" description="SIS" evidence="2">
    <location>
        <begin position="8"/>
        <end position="149"/>
    </location>
</feature>